<sequence>MKKSVARSLQHQVKILENFSTSEIEQEKWQEKLSVYAEIKPVCDNRFTSIEHVNFGHIMTEGFYLFKIRFIKDITTKMRISFRDRQFEIKRIINVAEQSKFLNIVGLEIYVC</sequence>
<organism evidence="1">
    <name type="scientific">Candidatus Tisiphia endosymbiont of Sergentomyia squamirostris</name>
    <dbReference type="NCBI Taxonomy" id="3113639"/>
    <lineage>
        <taxon>Bacteria</taxon>
        <taxon>Pseudomonadati</taxon>
        <taxon>Pseudomonadota</taxon>
        <taxon>Alphaproteobacteria</taxon>
        <taxon>Rickettsiales</taxon>
        <taxon>Rickettsiaceae</taxon>
        <taxon>Rickettsieae</taxon>
        <taxon>Candidatus Tisiphia</taxon>
    </lineage>
</organism>
<evidence type="ECO:0008006" key="2">
    <source>
        <dbReference type="Google" id="ProtNLM"/>
    </source>
</evidence>
<dbReference type="NCBIfam" id="TIGR01563">
    <property type="entry name" value="gp16_SPP1"/>
    <property type="match status" value="1"/>
</dbReference>
<dbReference type="AlphaFoldDB" id="A0AAT9G8H5"/>
<dbReference type="Pfam" id="PF05521">
    <property type="entry name" value="Phage_HCP"/>
    <property type="match status" value="1"/>
</dbReference>
<dbReference type="InterPro" id="IPR038666">
    <property type="entry name" value="SSP1_head-tail_sf"/>
</dbReference>
<gene>
    <name evidence="1" type="ORF">DMENIID0002_07750</name>
</gene>
<name>A0AAT9G8H5_9RICK</name>
<protein>
    <recommendedName>
        <fullName evidence="2">Phage head-tail adaptor</fullName>
    </recommendedName>
</protein>
<dbReference type="Gene3D" id="2.40.10.270">
    <property type="entry name" value="Bacteriophage SPP1 head-tail adaptor protein"/>
    <property type="match status" value="1"/>
</dbReference>
<reference evidence="1" key="1">
    <citation type="submission" date="2024-01" db="EMBL/GenBank/DDBJ databases">
        <title>Sequencing the genomes of a sandfly, Sergentomyia squamirostris, and its two endosymbionts.</title>
        <authorList>
            <person name="Itokawa K."/>
            <person name="Sanjoba C."/>
        </authorList>
    </citation>
    <scope>NUCLEOTIDE SEQUENCE</scope>
    <source>
        <strain evidence="1">RiSSQ</strain>
    </source>
</reference>
<dbReference type="EMBL" id="AP029170">
    <property type="protein sequence ID" value="BFD46129.1"/>
    <property type="molecule type" value="Genomic_DNA"/>
</dbReference>
<dbReference type="InterPro" id="IPR008767">
    <property type="entry name" value="Phage_SPP1_head-tail_adaptor"/>
</dbReference>
<evidence type="ECO:0000313" key="1">
    <source>
        <dbReference type="EMBL" id="BFD46129.1"/>
    </source>
</evidence>
<proteinExistence type="predicted"/>
<accession>A0AAT9G8H5</accession>